<keyword evidence="1" id="KW-0812">Transmembrane</keyword>
<organism evidence="2 3">
    <name type="scientific">Gossypium klotzschianum</name>
    <dbReference type="NCBI Taxonomy" id="34286"/>
    <lineage>
        <taxon>Eukaryota</taxon>
        <taxon>Viridiplantae</taxon>
        <taxon>Streptophyta</taxon>
        <taxon>Embryophyta</taxon>
        <taxon>Tracheophyta</taxon>
        <taxon>Spermatophyta</taxon>
        <taxon>Magnoliopsida</taxon>
        <taxon>eudicotyledons</taxon>
        <taxon>Gunneridae</taxon>
        <taxon>Pentapetalae</taxon>
        <taxon>rosids</taxon>
        <taxon>malvids</taxon>
        <taxon>Malvales</taxon>
        <taxon>Malvaceae</taxon>
        <taxon>Malvoideae</taxon>
        <taxon>Gossypium</taxon>
    </lineage>
</organism>
<evidence type="ECO:0000256" key="1">
    <source>
        <dbReference type="SAM" id="Phobius"/>
    </source>
</evidence>
<dbReference type="AlphaFoldDB" id="A0A7J8UI56"/>
<accession>A0A7J8UI56</accession>
<keyword evidence="1" id="KW-0472">Membrane</keyword>
<protein>
    <submittedName>
        <fullName evidence="2">Uncharacterized protein</fullName>
    </submittedName>
</protein>
<comment type="caution">
    <text evidence="2">The sequence shown here is derived from an EMBL/GenBank/DDBJ whole genome shotgun (WGS) entry which is preliminary data.</text>
</comment>
<sequence length="146" mass="17481">MSSSMNRKSSARRSVMYCQCRLRSPVCYMNTSKNKRRKFFGCLNFKEWVEGNSEGTDSTVKEEGYKIDEIMLENKMLLTKNRRLRLQNDELNIDEMRRMRLRVTCLEEKIKLYKDKMSRNNKLVVAYKLLLIVSWIMFFGYLACGW</sequence>
<gene>
    <name evidence="2" type="ORF">Goklo_017576</name>
</gene>
<name>A0A7J8UI56_9ROSI</name>
<keyword evidence="3" id="KW-1185">Reference proteome</keyword>
<dbReference type="OrthoDB" id="1495530at2759"/>
<evidence type="ECO:0000313" key="2">
    <source>
        <dbReference type="EMBL" id="MBA0650103.1"/>
    </source>
</evidence>
<proteinExistence type="predicted"/>
<keyword evidence="1" id="KW-1133">Transmembrane helix</keyword>
<feature type="transmembrane region" description="Helical" evidence="1">
    <location>
        <begin position="123"/>
        <end position="143"/>
    </location>
</feature>
<evidence type="ECO:0000313" key="3">
    <source>
        <dbReference type="Proteomes" id="UP000593573"/>
    </source>
</evidence>
<dbReference type="EMBL" id="JABFAB010000006">
    <property type="protein sequence ID" value="MBA0650103.1"/>
    <property type="molecule type" value="Genomic_DNA"/>
</dbReference>
<reference evidence="2 3" key="1">
    <citation type="journal article" date="2019" name="Genome Biol. Evol.">
        <title>Insights into the evolution of the New World diploid cottons (Gossypium, subgenus Houzingenia) based on genome sequencing.</title>
        <authorList>
            <person name="Grover C.E."/>
            <person name="Arick M.A. 2nd"/>
            <person name="Thrash A."/>
            <person name="Conover J.L."/>
            <person name="Sanders W.S."/>
            <person name="Peterson D.G."/>
            <person name="Frelichowski J.E."/>
            <person name="Scheffler J.A."/>
            <person name="Scheffler B.E."/>
            <person name="Wendel J.F."/>
        </authorList>
    </citation>
    <scope>NUCLEOTIDE SEQUENCE [LARGE SCALE GENOMIC DNA]</scope>
    <source>
        <strain evidence="2">57</strain>
        <tissue evidence="2">Leaf</tissue>
    </source>
</reference>
<dbReference type="Proteomes" id="UP000593573">
    <property type="component" value="Unassembled WGS sequence"/>
</dbReference>